<gene>
    <name evidence="1" type="ORF">G7070_11415</name>
</gene>
<organism evidence="1 2">
    <name type="scientific">Propioniciclava coleopterorum</name>
    <dbReference type="NCBI Taxonomy" id="2714937"/>
    <lineage>
        <taxon>Bacteria</taxon>
        <taxon>Bacillati</taxon>
        <taxon>Actinomycetota</taxon>
        <taxon>Actinomycetes</taxon>
        <taxon>Propionibacteriales</taxon>
        <taxon>Propionibacteriaceae</taxon>
        <taxon>Propioniciclava</taxon>
    </lineage>
</organism>
<dbReference type="Proteomes" id="UP000501058">
    <property type="component" value="Chromosome"/>
</dbReference>
<protein>
    <submittedName>
        <fullName evidence="1">Winged helix DNA-binding domain-containing protein</fullName>
    </submittedName>
</protein>
<dbReference type="Pfam" id="PF06224">
    <property type="entry name" value="AlkZ-like"/>
    <property type="match status" value="1"/>
</dbReference>
<proteinExistence type="predicted"/>
<dbReference type="EMBL" id="CP049865">
    <property type="protein sequence ID" value="QIK72769.1"/>
    <property type="molecule type" value="Genomic_DNA"/>
</dbReference>
<evidence type="ECO:0000313" key="2">
    <source>
        <dbReference type="Proteomes" id="UP000501058"/>
    </source>
</evidence>
<evidence type="ECO:0000313" key="1">
    <source>
        <dbReference type="EMBL" id="QIK72769.1"/>
    </source>
</evidence>
<dbReference type="PANTHER" id="PTHR38479:SF2">
    <property type="entry name" value="WINGED HELIX DNA-BINDING DOMAIN-CONTAINING PROTEIN"/>
    <property type="match status" value="1"/>
</dbReference>
<accession>A0A6G7Y7S8</accession>
<name>A0A6G7Y7S8_9ACTN</name>
<dbReference type="AlphaFoldDB" id="A0A6G7Y7S8"/>
<dbReference type="InterPro" id="IPR009351">
    <property type="entry name" value="AlkZ-like"/>
</dbReference>
<sequence>MRELWEIRFALQRLTGTPAPDPVSAVRESLAVQSQDVPLAHDSLAQRTRATAAEATAALHAGRVVRTHVLRPTWHHVAAEDVRWLLALTSPKVLSGMAARHRRLGLAEPADRTPRLDFLLAQVAEGPRTRAELGAAFVGAGVLDRSHPEFWAQVSHVCLIAELEGLVCSGPVDPAGLNGHTYVLADSVLPPAAPRPRAEAVTELVGRFFASHGPVAVADLQRWTRLTRTEIAAAIGELGDGVTRVVVDDVELLAGTRALDERRPSARSSGPTGETGAAGAWLLSTFDEAVLTHSVLPLPGAADSVAKYGESGGGPAIWDLRRVGAWKRTERPGRFRVELRPDRPLPRGAEPAFRAAADALARRAGHDAAEFAVAA</sequence>
<keyword evidence="1" id="KW-0238">DNA-binding</keyword>
<dbReference type="KEGG" id="prv:G7070_11415"/>
<dbReference type="GO" id="GO:0003677">
    <property type="term" value="F:DNA binding"/>
    <property type="evidence" value="ECO:0007669"/>
    <property type="project" value="UniProtKB-KW"/>
</dbReference>
<dbReference type="RefSeq" id="WP_166233844.1">
    <property type="nucleotide sequence ID" value="NZ_CP049865.1"/>
</dbReference>
<keyword evidence="2" id="KW-1185">Reference proteome</keyword>
<reference evidence="1 2" key="1">
    <citation type="submission" date="2020-03" db="EMBL/GenBank/DDBJ databases">
        <title>Propioniciclava sp. nov., isolated from Hydrophilus acuminatus.</title>
        <authorList>
            <person name="Hyun D.-W."/>
            <person name="Bae J.-W."/>
        </authorList>
    </citation>
    <scope>NUCLEOTIDE SEQUENCE [LARGE SCALE GENOMIC DNA]</scope>
    <source>
        <strain evidence="1 2">HDW11</strain>
    </source>
</reference>
<dbReference type="PANTHER" id="PTHR38479">
    <property type="entry name" value="LMO0824 PROTEIN"/>
    <property type="match status" value="1"/>
</dbReference>